<dbReference type="SUPFAM" id="SSF54695">
    <property type="entry name" value="POZ domain"/>
    <property type="match status" value="1"/>
</dbReference>
<dbReference type="InterPro" id="IPR051481">
    <property type="entry name" value="BTB-POZ/Galectin-3-binding"/>
</dbReference>
<dbReference type="Gene3D" id="3.30.710.10">
    <property type="entry name" value="Potassium Channel Kv1.1, Chain A"/>
    <property type="match status" value="1"/>
</dbReference>
<dbReference type="Proteomes" id="UP000265703">
    <property type="component" value="Unassembled WGS sequence"/>
</dbReference>
<name>A0A397SNB3_9GLOM</name>
<dbReference type="PANTHER" id="PTHR24410">
    <property type="entry name" value="HL07962P-RELATED"/>
    <property type="match status" value="1"/>
</dbReference>
<evidence type="ECO:0000313" key="3">
    <source>
        <dbReference type="EMBL" id="RIA84114.1"/>
    </source>
</evidence>
<dbReference type="PANTHER" id="PTHR24410:SF23">
    <property type="entry name" value="BTB DOMAIN-CONTAINING PROTEIN-RELATED"/>
    <property type="match status" value="1"/>
</dbReference>
<proteinExistence type="predicted"/>
<protein>
    <recommendedName>
        <fullName evidence="5">BTB/POZ domain-containing protein</fullName>
    </recommendedName>
</protein>
<feature type="domain" description="TLDc" evidence="2">
    <location>
        <begin position="294"/>
        <end position="462"/>
    </location>
</feature>
<accession>A0A397SNB3</accession>
<evidence type="ECO:0000259" key="1">
    <source>
        <dbReference type="PROSITE" id="PS50097"/>
    </source>
</evidence>
<dbReference type="InterPro" id="IPR011333">
    <property type="entry name" value="SKP1/BTB/POZ_sf"/>
</dbReference>
<evidence type="ECO:0000259" key="2">
    <source>
        <dbReference type="PROSITE" id="PS51886"/>
    </source>
</evidence>
<dbReference type="InterPro" id="IPR006571">
    <property type="entry name" value="TLDc_dom"/>
</dbReference>
<dbReference type="OrthoDB" id="45365at2759"/>
<feature type="domain" description="BTB" evidence="1">
    <location>
        <begin position="23"/>
        <end position="96"/>
    </location>
</feature>
<dbReference type="PROSITE" id="PS51886">
    <property type="entry name" value="TLDC"/>
    <property type="match status" value="1"/>
</dbReference>
<dbReference type="SMART" id="SM00225">
    <property type="entry name" value="BTB"/>
    <property type="match status" value="1"/>
</dbReference>
<dbReference type="Pfam" id="PF00651">
    <property type="entry name" value="BTB"/>
    <property type="match status" value="1"/>
</dbReference>
<dbReference type="CDD" id="cd18186">
    <property type="entry name" value="BTB_POZ_ZBTB_KLHL-like"/>
    <property type="match status" value="1"/>
</dbReference>
<dbReference type="EMBL" id="QKYT01000516">
    <property type="protein sequence ID" value="RIA84114.1"/>
    <property type="molecule type" value="Genomic_DNA"/>
</dbReference>
<organism evidence="3 4">
    <name type="scientific">Glomus cerebriforme</name>
    <dbReference type="NCBI Taxonomy" id="658196"/>
    <lineage>
        <taxon>Eukaryota</taxon>
        <taxon>Fungi</taxon>
        <taxon>Fungi incertae sedis</taxon>
        <taxon>Mucoromycota</taxon>
        <taxon>Glomeromycotina</taxon>
        <taxon>Glomeromycetes</taxon>
        <taxon>Glomerales</taxon>
        <taxon>Glomeraceae</taxon>
        <taxon>Glomus</taxon>
    </lineage>
</organism>
<dbReference type="InterPro" id="IPR000210">
    <property type="entry name" value="BTB/POZ_dom"/>
</dbReference>
<comment type="caution">
    <text evidence="3">The sequence shown here is derived from an EMBL/GenBank/DDBJ whole genome shotgun (WGS) entry which is preliminary data.</text>
</comment>
<dbReference type="Gene3D" id="1.25.40.420">
    <property type="match status" value="1"/>
</dbReference>
<dbReference type="AlphaFoldDB" id="A0A397SNB3"/>
<evidence type="ECO:0000313" key="4">
    <source>
        <dbReference type="Proteomes" id="UP000265703"/>
    </source>
</evidence>
<dbReference type="Pfam" id="PF07534">
    <property type="entry name" value="TLD"/>
    <property type="match status" value="1"/>
</dbReference>
<dbReference type="PROSITE" id="PS50097">
    <property type="entry name" value="BTB"/>
    <property type="match status" value="1"/>
</dbReference>
<gene>
    <name evidence="3" type="ORF">C1645_430427</name>
</gene>
<sequence>MTFEYSQETISDYEKLLETGEEYDVIIYTCENENVKEIYAHSLILRTRSQHFRTAFSKKCAEKKNGKFIFKKPNICLQIFKIILRFIYCGKIDLTNLNVSEILKLLMAVDELNVQTLIPCIQEYLIKHHHEFLQQNSAEILETIYQHESFKDLWNFYLEKICEEPEVLFNSDKFIKLNAPLLELLLKRDDLRLDEIVVWDSLIKWCFAQHSNISQDVKKWNKEDVTVMERTIHRFIPQIRFYEISPEDFITKVFPYKILLSDDLIGNIFTFHMVPNKFNINNVQPPRQPKFNSNLIKTVHFAIFSSWIEKKGDSYYNTRNIPYNFNLLYRASRDGNTIAAFHTKCDNKGATIVIAKITNLEQIVGGYNPLNWDSTSGYKHTNDSFIFSFTDRNNIQTAKMTFSNDGNNSIYCGSNFGPIFGPQDLYELKNGTWGSDQSAYPKIDGMPTGGFNVDDYEVFQVVKK</sequence>
<reference evidence="3 4" key="1">
    <citation type="submission" date="2018-06" db="EMBL/GenBank/DDBJ databases">
        <title>Comparative genomics reveals the genomic features of Rhizophagus irregularis, R. cerebriforme, R. diaphanum and Gigaspora rosea, and their symbiotic lifestyle signature.</title>
        <authorList>
            <person name="Morin E."/>
            <person name="San Clemente H."/>
            <person name="Chen E.C.H."/>
            <person name="De La Providencia I."/>
            <person name="Hainaut M."/>
            <person name="Kuo A."/>
            <person name="Kohler A."/>
            <person name="Murat C."/>
            <person name="Tang N."/>
            <person name="Roy S."/>
            <person name="Loubradou J."/>
            <person name="Henrissat B."/>
            <person name="Grigoriev I.V."/>
            <person name="Corradi N."/>
            <person name="Roux C."/>
            <person name="Martin F.M."/>
        </authorList>
    </citation>
    <scope>NUCLEOTIDE SEQUENCE [LARGE SCALE GENOMIC DNA]</scope>
    <source>
        <strain evidence="3 4">DAOM 227022</strain>
    </source>
</reference>
<keyword evidence="4" id="KW-1185">Reference proteome</keyword>
<dbReference type="SMART" id="SM00584">
    <property type="entry name" value="TLDc"/>
    <property type="match status" value="1"/>
</dbReference>
<evidence type="ECO:0008006" key="5">
    <source>
        <dbReference type="Google" id="ProtNLM"/>
    </source>
</evidence>